<keyword evidence="11" id="KW-1185">Reference proteome</keyword>
<dbReference type="InterPro" id="IPR013087">
    <property type="entry name" value="Znf_C2H2_type"/>
</dbReference>
<dbReference type="STRING" id="645134.A0A0L0HB77"/>
<dbReference type="eggNOG" id="KOG1721">
    <property type="taxonomic scope" value="Eukaryota"/>
</dbReference>
<feature type="compositionally biased region" description="Basic and acidic residues" evidence="8">
    <location>
        <begin position="113"/>
        <end position="126"/>
    </location>
</feature>
<feature type="region of interest" description="Disordered" evidence="8">
    <location>
        <begin position="113"/>
        <end position="144"/>
    </location>
</feature>
<dbReference type="FunFam" id="3.30.160.60:FF:000100">
    <property type="entry name" value="Zinc finger 45-like"/>
    <property type="match status" value="1"/>
</dbReference>
<sequence length="314" mass="35628">MKPMRSSPEAVAGDGQKLGHTSPKLFKCPEPDCGKAFTRRFNLQSHELVHSNLRPFKCELCNRTFRRKFDQRRHMQSVHMETGSKPYTCDLCGLGFTRSDTLRRHRSLEAMRKRYEKRESSREHSVGTDGETLESGSNNEDDENEIKYEDMGNLHRHHQSYYPYGPDPSYHNTGHMPWVGPSYLPSLSLPPPTHHYPVAPPRPRPPPPPPPPQLPSLSSSLQILPHLPSRRHLSPPSPSPSPHQTPNPKFPQLPSFLSAVQPSIPNQIRLPPPPATVPKHQGSRDLSRYHLSSSSSAPVSPRSQVPNRWHGMWR</sequence>
<dbReference type="RefSeq" id="XP_016606164.1">
    <property type="nucleotide sequence ID" value="XM_016754733.1"/>
</dbReference>
<evidence type="ECO:0000256" key="3">
    <source>
        <dbReference type="ARBA" id="ARBA00022737"/>
    </source>
</evidence>
<dbReference type="Gene3D" id="3.30.160.60">
    <property type="entry name" value="Classic Zinc Finger"/>
    <property type="match status" value="3"/>
</dbReference>
<keyword evidence="4 7" id="KW-0863">Zinc-finger</keyword>
<feature type="domain" description="C2H2-type" evidence="9">
    <location>
        <begin position="56"/>
        <end position="86"/>
    </location>
</feature>
<dbReference type="GO" id="GO:0000981">
    <property type="term" value="F:DNA-binding transcription factor activity, RNA polymerase II-specific"/>
    <property type="evidence" value="ECO:0007669"/>
    <property type="project" value="TreeGrafter"/>
</dbReference>
<feature type="region of interest" description="Disordered" evidence="8">
    <location>
        <begin position="194"/>
        <end position="314"/>
    </location>
</feature>
<evidence type="ECO:0000256" key="7">
    <source>
        <dbReference type="PROSITE-ProRule" id="PRU00042"/>
    </source>
</evidence>
<feature type="domain" description="C2H2-type" evidence="9">
    <location>
        <begin position="26"/>
        <end position="55"/>
    </location>
</feature>
<reference evidence="10 11" key="1">
    <citation type="submission" date="2009-08" db="EMBL/GenBank/DDBJ databases">
        <title>The Genome Sequence of Spizellomyces punctatus strain DAOM BR117.</title>
        <authorList>
            <consortium name="The Broad Institute Genome Sequencing Platform"/>
            <person name="Russ C."/>
            <person name="Cuomo C."/>
            <person name="Shea T."/>
            <person name="Young S.K."/>
            <person name="Zeng Q."/>
            <person name="Koehrsen M."/>
            <person name="Haas B."/>
            <person name="Borodovsky M."/>
            <person name="Guigo R."/>
            <person name="Alvarado L."/>
            <person name="Berlin A."/>
            <person name="Bochicchio J."/>
            <person name="Borenstein D."/>
            <person name="Chapman S."/>
            <person name="Chen Z."/>
            <person name="Engels R."/>
            <person name="Freedman E."/>
            <person name="Gellesch M."/>
            <person name="Goldberg J."/>
            <person name="Griggs A."/>
            <person name="Gujja S."/>
            <person name="Heiman D."/>
            <person name="Hepburn T."/>
            <person name="Howarth C."/>
            <person name="Jen D."/>
            <person name="Larson L."/>
            <person name="Lewis B."/>
            <person name="Mehta T."/>
            <person name="Park D."/>
            <person name="Pearson M."/>
            <person name="Roberts A."/>
            <person name="Saif S."/>
            <person name="Shenoy N."/>
            <person name="Sisk P."/>
            <person name="Stolte C."/>
            <person name="Sykes S."/>
            <person name="Thomson T."/>
            <person name="Walk T."/>
            <person name="White J."/>
            <person name="Yandava C."/>
            <person name="Burger G."/>
            <person name="Gray M.W."/>
            <person name="Holland P.W.H."/>
            <person name="King N."/>
            <person name="Lang F.B.F."/>
            <person name="Roger A.J."/>
            <person name="Ruiz-Trillo I."/>
            <person name="Lander E."/>
            <person name="Nusbaum C."/>
        </authorList>
    </citation>
    <scope>NUCLEOTIDE SEQUENCE [LARGE SCALE GENOMIC DNA]</scope>
    <source>
        <strain evidence="10 11">DAOM BR117</strain>
    </source>
</reference>
<name>A0A0L0HB77_SPIPD</name>
<evidence type="ECO:0000256" key="1">
    <source>
        <dbReference type="ARBA" id="ARBA00004123"/>
    </source>
</evidence>
<gene>
    <name evidence="10" type="ORF">SPPG_06532</name>
</gene>
<evidence type="ECO:0000259" key="9">
    <source>
        <dbReference type="PROSITE" id="PS50157"/>
    </source>
</evidence>
<evidence type="ECO:0000256" key="2">
    <source>
        <dbReference type="ARBA" id="ARBA00022723"/>
    </source>
</evidence>
<feature type="compositionally biased region" description="Low complexity" evidence="8">
    <location>
        <begin position="215"/>
        <end position="227"/>
    </location>
</feature>
<dbReference type="PROSITE" id="PS00028">
    <property type="entry name" value="ZINC_FINGER_C2H2_1"/>
    <property type="match status" value="2"/>
</dbReference>
<feature type="region of interest" description="Disordered" evidence="8">
    <location>
        <begin position="1"/>
        <end position="23"/>
    </location>
</feature>
<dbReference type="GO" id="GO:0005634">
    <property type="term" value="C:nucleus"/>
    <property type="evidence" value="ECO:0007669"/>
    <property type="project" value="UniProtKB-SubCell"/>
</dbReference>
<keyword evidence="5" id="KW-0862">Zinc</keyword>
<dbReference type="GO" id="GO:0008270">
    <property type="term" value="F:zinc ion binding"/>
    <property type="evidence" value="ECO:0007669"/>
    <property type="project" value="UniProtKB-KW"/>
</dbReference>
<organism evidence="10 11">
    <name type="scientific">Spizellomyces punctatus (strain DAOM BR117)</name>
    <dbReference type="NCBI Taxonomy" id="645134"/>
    <lineage>
        <taxon>Eukaryota</taxon>
        <taxon>Fungi</taxon>
        <taxon>Fungi incertae sedis</taxon>
        <taxon>Chytridiomycota</taxon>
        <taxon>Chytridiomycota incertae sedis</taxon>
        <taxon>Chytridiomycetes</taxon>
        <taxon>Spizellomycetales</taxon>
        <taxon>Spizellomycetaceae</taxon>
        <taxon>Spizellomyces</taxon>
    </lineage>
</organism>
<keyword evidence="2" id="KW-0479">Metal-binding</keyword>
<evidence type="ECO:0000313" key="10">
    <source>
        <dbReference type="EMBL" id="KNC98124.1"/>
    </source>
</evidence>
<dbReference type="PANTHER" id="PTHR24394">
    <property type="entry name" value="ZINC FINGER PROTEIN"/>
    <property type="match status" value="1"/>
</dbReference>
<dbReference type="SUPFAM" id="SSF57667">
    <property type="entry name" value="beta-beta-alpha zinc fingers"/>
    <property type="match status" value="2"/>
</dbReference>
<keyword evidence="6" id="KW-0539">Nucleus</keyword>
<dbReference type="InParanoid" id="A0A0L0HB77"/>
<feature type="compositionally biased region" description="Low complexity" evidence="8">
    <location>
        <begin position="289"/>
        <end position="306"/>
    </location>
</feature>
<dbReference type="FunFam" id="3.30.160.60:FF:001102">
    <property type="entry name" value="Transcription factor IIIA"/>
    <property type="match status" value="1"/>
</dbReference>
<feature type="compositionally biased region" description="Pro residues" evidence="8">
    <location>
        <begin position="194"/>
        <end position="214"/>
    </location>
</feature>
<dbReference type="VEuPathDB" id="FungiDB:SPPG_06532"/>
<evidence type="ECO:0000256" key="4">
    <source>
        <dbReference type="ARBA" id="ARBA00022771"/>
    </source>
</evidence>
<comment type="subcellular location">
    <subcellularLocation>
        <location evidence="1">Nucleus</location>
    </subcellularLocation>
</comment>
<dbReference type="PANTHER" id="PTHR24394:SF44">
    <property type="entry name" value="ZINC FINGER PROTEIN 271-LIKE"/>
    <property type="match status" value="1"/>
</dbReference>
<dbReference type="EMBL" id="KQ257461">
    <property type="protein sequence ID" value="KNC98124.1"/>
    <property type="molecule type" value="Genomic_DNA"/>
</dbReference>
<dbReference type="InterPro" id="IPR036236">
    <property type="entry name" value="Znf_C2H2_sf"/>
</dbReference>
<dbReference type="PROSITE" id="PS50157">
    <property type="entry name" value="ZINC_FINGER_C2H2_2"/>
    <property type="match status" value="3"/>
</dbReference>
<keyword evidence="3" id="KW-0677">Repeat</keyword>
<proteinExistence type="predicted"/>
<accession>A0A0L0HB77</accession>
<evidence type="ECO:0000256" key="6">
    <source>
        <dbReference type="ARBA" id="ARBA00023242"/>
    </source>
</evidence>
<dbReference type="GeneID" id="27689826"/>
<dbReference type="Proteomes" id="UP000053201">
    <property type="component" value="Unassembled WGS sequence"/>
</dbReference>
<dbReference type="Pfam" id="PF00096">
    <property type="entry name" value="zf-C2H2"/>
    <property type="match status" value="3"/>
</dbReference>
<protein>
    <recommendedName>
        <fullName evidence="9">C2H2-type domain-containing protein</fullName>
    </recommendedName>
</protein>
<dbReference type="OrthoDB" id="8117402at2759"/>
<dbReference type="SMART" id="SM00355">
    <property type="entry name" value="ZnF_C2H2"/>
    <property type="match status" value="3"/>
</dbReference>
<evidence type="ECO:0000256" key="5">
    <source>
        <dbReference type="ARBA" id="ARBA00022833"/>
    </source>
</evidence>
<evidence type="ECO:0000313" key="11">
    <source>
        <dbReference type="Proteomes" id="UP000053201"/>
    </source>
</evidence>
<feature type="domain" description="C2H2-type" evidence="9">
    <location>
        <begin position="87"/>
        <end position="114"/>
    </location>
</feature>
<dbReference type="OMA" id="PSSTINW"/>
<feature type="compositionally biased region" description="Pro residues" evidence="8">
    <location>
        <begin position="235"/>
        <end position="251"/>
    </location>
</feature>
<evidence type="ECO:0000256" key="8">
    <source>
        <dbReference type="SAM" id="MobiDB-lite"/>
    </source>
</evidence>
<dbReference type="AlphaFoldDB" id="A0A0L0HB77"/>